<gene>
    <name evidence="3" type="ORF">DXD91_01760</name>
    <name evidence="2" type="ORF">ERS852450_01724</name>
</gene>
<evidence type="ECO:0000313" key="3">
    <source>
        <dbReference type="EMBL" id="RGI91825.1"/>
    </source>
</evidence>
<feature type="domain" description="HNH nuclease" evidence="1">
    <location>
        <begin position="37"/>
        <end position="82"/>
    </location>
</feature>
<dbReference type="Pfam" id="PF13391">
    <property type="entry name" value="HNH_2"/>
    <property type="match status" value="1"/>
</dbReference>
<dbReference type="Proteomes" id="UP000095679">
    <property type="component" value="Unassembled WGS sequence"/>
</dbReference>
<dbReference type="GO" id="GO:0004519">
    <property type="term" value="F:endonuclease activity"/>
    <property type="evidence" value="ECO:0007669"/>
    <property type="project" value="UniProtKB-KW"/>
</dbReference>
<accession>A0A174EPY1</accession>
<dbReference type="Proteomes" id="UP000262524">
    <property type="component" value="Unassembled WGS sequence"/>
</dbReference>
<dbReference type="InterPro" id="IPR003615">
    <property type="entry name" value="HNH_nuc"/>
</dbReference>
<proteinExistence type="predicted"/>
<reference evidence="3 5" key="2">
    <citation type="submission" date="2018-08" db="EMBL/GenBank/DDBJ databases">
        <title>A genome reference for cultivated species of the human gut microbiota.</title>
        <authorList>
            <person name="Zou Y."/>
            <person name="Xue W."/>
            <person name="Luo G."/>
        </authorList>
    </citation>
    <scope>NUCLEOTIDE SEQUENCE [LARGE SCALE GENOMIC DNA]</scope>
    <source>
        <strain evidence="3 5">TM10-1AC</strain>
    </source>
</reference>
<organism evidence="2 4">
    <name type="scientific">Anaerobutyricum hallii</name>
    <dbReference type="NCBI Taxonomy" id="39488"/>
    <lineage>
        <taxon>Bacteria</taxon>
        <taxon>Bacillati</taxon>
        <taxon>Bacillota</taxon>
        <taxon>Clostridia</taxon>
        <taxon>Lachnospirales</taxon>
        <taxon>Lachnospiraceae</taxon>
        <taxon>Anaerobutyricum</taxon>
    </lineage>
</organism>
<keyword evidence="3" id="KW-0540">Nuclease</keyword>
<dbReference type="CDD" id="cd00085">
    <property type="entry name" value="HNHc"/>
    <property type="match status" value="1"/>
</dbReference>
<name>A0A174EPY1_9FIRM</name>
<dbReference type="AlphaFoldDB" id="A0A174EPY1"/>
<protein>
    <submittedName>
        <fullName evidence="3">HNH endonuclease</fullName>
    </submittedName>
</protein>
<dbReference type="EMBL" id="CYZL01000013">
    <property type="protein sequence ID" value="CUO39337.1"/>
    <property type="molecule type" value="Genomic_DNA"/>
</dbReference>
<dbReference type="EMBL" id="QSOE01000006">
    <property type="protein sequence ID" value="RGI91825.1"/>
    <property type="molecule type" value="Genomic_DNA"/>
</dbReference>
<keyword evidence="3" id="KW-0378">Hydrolase</keyword>
<evidence type="ECO:0000259" key="1">
    <source>
        <dbReference type="Pfam" id="PF13391"/>
    </source>
</evidence>
<evidence type="ECO:0000313" key="2">
    <source>
        <dbReference type="EMBL" id="CUO39337.1"/>
    </source>
</evidence>
<keyword evidence="3" id="KW-0255">Endonuclease</keyword>
<evidence type="ECO:0000313" key="4">
    <source>
        <dbReference type="Proteomes" id="UP000095679"/>
    </source>
</evidence>
<sequence length="282" mass="33653">MGYNRNIKEGTKRMLYMKSGNLCTWCKQRLVYSNSSNLSEICHIEAVNEDGARYNPNLTNEYVNSYENLILLCANCHTLADNKYNENACSVEMLKSMKCAHEQWVEESLMNKPVVEPPIKWDSYDLRWVCDLYEKYYSKKIDNEYVLKTFNAMYLFNIATRSILYAIVYTCSENRSEQIDVQRVHQMSGLDLYNFAGVLQFLEEQKFIKEEKYVNEDDGYEDENGDFHLVKRNYLFKTVNGTWYLKKKSRLLLLIVSYLRDYNRFYNFIVNRQMHLLFDNEQ</sequence>
<reference evidence="2 4" key="1">
    <citation type="submission" date="2015-09" db="EMBL/GenBank/DDBJ databases">
        <authorList>
            <consortium name="Pathogen Informatics"/>
        </authorList>
    </citation>
    <scope>NUCLEOTIDE SEQUENCE [LARGE SCALE GENOMIC DNA]</scope>
    <source>
        <strain evidence="2 4">2789STDY5834835</strain>
    </source>
</reference>
<evidence type="ECO:0000313" key="5">
    <source>
        <dbReference type="Proteomes" id="UP000262524"/>
    </source>
</evidence>
<dbReference type="RefSeq" id="WP_055298773.1">
    <property type="nucleotide sequence ID" value="NZ_BLYK01000030.1"/>
</dbReference>